<evidence type="ECO:0000256" key="2">
    <source>
        <dbReference type="SAM" id="Phobius"/>
    </source>
</evidence>
<feature type="region of interest" description="Disordered" evidence="1">
    <location>
        <begin position="627"/>
        <end position="665"/>
    </location>
</feature>
<dbReference type="Proteomes" id="UP000658613">
    <property type="component" value="Unassembled WGS sequence"/>
</dbReference>
<evidence type="ECO:0000256" key="1">
    <source>
        <dbReference type="SAM" id="MobiDB-lite"/>
    </source>
</evidence>
<feature type="chain" id="PRO_5037092896" evidence="3">
    <location>
        <begin position="26"/>
        <end position="665"/>
    </location>
</feature>
<comment type="caution">
    <text evidence="4">The sequence shown here is derived from an EMBL/GenBank/DDBJ whole genome shotgun (WGS) entry which is preliminary data.</text>
</comment>
<keyword evidence="2" id="KW-1133">Transmembrane helix</keyword>
<name>A0A931E0G5_9CORY</name>
<sequence>MSEKIRNRRTVIAAGVLSLALVAPATNVPVIQDLALPVAYAATDASIFGERYKTDNFWDKNEAKIIGLTLDAGDKVEPTTSTIFNWNVRNDNGELVLIRPKSNTAYKKGDVDIPVKVTPAGGASFNTTLKVTVIDEADTTWVKDLPDFKTRQSVDFSNGLIQDIPGLTVPDDATVEKDGIAHLGWKVVNNNGVLRVEAPATFSGSVPENKDINIKITKNGHTEPVTLLLKATPPEKSAAGGTAGTVGGALLPILGGIIGLIPGAGPLGNALGSLGNLIGGLGGGNNGGTGGNNGGTGGTGGNTGGRGGIFDGMFRDAVKIEVKDNGSHNASNNTGIAPSAVAPSAVVVTDNASNNGSNNTGVAPSAVNVSDNGSNNTGVAPSAVNVSDNGSNNTGVAPSAVNVSDNGSNNTGVAPSAVNVSDNGSNNTGVAPSAVNVSDNGSNNTGIAPSAVAPGAVNVSDIASNNTGVAPSAVNVSDNGSNNTGIAPTAVAPGAVNVSDIASNNTGLAPNAVNVLPEGLGGSSGKKDSGTAGGAGAAATNSKLNDPKCIASLVGVGVPLAILIPVLAFNVLRVPGAEGFQDMLKAAASTLPGLNVSPEQLGAGIGAFAGAFAVLGMIGAITQCVPDKADAQPNPSPTTGEPAPSAPVQPSAPASEPSQPTTTTP</sequence>
<keyword evidence="2" id="KW-0472">Membrane</keyword>
<dbReference type="RefSeq" id="WP_196824025.1">
    <property type="nucleotide sequence ID" value="NZ_CP046980.1"/>
</dbReference>
<dbReference type="AlphaFoldDB" id="A0A931E0G5"/>
<feature type="signal peptide" evidence="3">
    <location>
        <begin position="1"/>
        <end position="25"/>
    </location>
</feature>
<reference evidence="4" key="1">
    <citation type="submission" date="2020-11" db="EMBL/GenBank/DDBJ databases">
        <title>Sequencing the genomes of 1000 actinobacteria strains.</title>
        <authorList>
            <person name="Klenk H.-P."/>
        </authorList>
    </citation>
    <scope>NUCLEOTIDE SEQUENCE</scope>
    <source>
        <strain evidence="4">DSM 45632</strain>
    </source>
</reference>
<keyword evidence="3" id="KW-0732">Signal</keyword>
<dbReference type="EMBL" id="JADOUE010000001">
    <property type="protein sequence ID" value="MBG6121476.1"/>
    <property type="molecule type" value="Genomic_DNA"/>
</dbReference>
<protein>
    <submittedName>
        <fullName evidence="4">Uncharacterized protein</fullName>
    </submittedName>
</protein>
<feature type="transmembrane region" description="Helical" evidence="2">
    <location>
        <begin position="550"/>
        <end position="572"/>
    </location>
</feature>
<accession>A0A931E0G5</accession>
<evidence type="ECO:0000313" key="5">
    <source>
        <dbReference type="Proteomes" id="UP000658613"/>
    </source>
</evidence>
<feature type="region of interest" description="Disordered" evidence="1">
    <location>
        <begin position="519"/>
        <end position="539"/>
    </location>
</feature>
<proteinExistence type="predicted"/>
<evidence type="ECO:0000256" key="3">
    <source>
        <dbReference type="SAM" id="SignalP"/>
    </source>
</evidence>
<keyword evidence="5" id="KW-1185">Reference proteome</keyword>
<evidence type="ECO:0000313" key="4">
    <source>
        <dbReference type="EMBL" id="MBG6121476.1"/>
    </source>
</evidence>
<feature type="compositionally biased region" description="Low complexity" evidence="1">
    <location>
        <begin position="641"/>
        <end position="665"/>
    </location>
</feature>
<organism evidence="4 5">
    <name type="scientific">Corynebacterium aquatimens</name>
    <dbReference type="NCBI Taxonomy" id="1190508"/>
    <lineage>
        <taxon>Bacteria</taxon>
        <taxon>Bacillati</taxon>
        <taxon>Actinomycetota</taxon>
        <taxon>Actinomycetes</taxon>
        <taxon>Mycobacteriales</taxon>
        <taxon>Corynebacteriaceae</taxon>
        <taxon>Corynebacterium</taxon>
    </lineage>
</organism>
<keyword evidence="2" id="KW-0812">Transmembrane</keyword>
<gene>
    <name evidence="4" type="ORF">IW254_000445</name>
</gene>